<gene>
    <name evidence="1" type="ORF">SAMN05421789_101406</name>
</gene>
<evidence type="ECO:0000313" key="1">
    <source>
        <dbReference type="EMBL" id="SIS46911.1"/>
    </source>
</evidence>
<dbReference type="OrthoDB" id="1149183at2"/>
<reference evidence="2" key="1">
    <citation type="submission" date="2017-01" db="EMBL/GenBank/DDBJ databases">
        <authorList>
            <person name="Varghese N."/>
            <person name="Submissions S."/>
        </authorList>
    </citation>
    <scope>NUCLEOTIDE SEQUENCE [LARGE SCALE GENOMIC DNA]</scope>
    <source>
        <strain evidence="2">DSM 23145</strain>
    </source>
</reference>
<dbReference type="STRING" id="713588.SAMN05421789_101406"/>
<evidence type="ECO:0000313" key="2">
    <source>
        <dbReference type="Proteomes" id="UP000185839"/>
    </source>
</evidence>
<dbReference type="EMBL" id="FTOI01000001">
    <property type="protein sequence ID" value="SIS46911.1"/>
    <property type="molecule type" value="Genomic_DNA"/>
</dbReference>
<dbReference type="InterPro" id="IPR035093">
    <property type="entry name" value="RelE/ParE_toxin_dom_sf"/>
</dbReference>
<sequence>MKIEFSESYLQDLYTEGKTKNKKHRFQPQVIRKYQQKIDILRVVSRVEDLFVMNSMNYEVLTNTDGRQSVRVDKTYRIEFYTRTEGEEPDVVTICSIEDLSNHYK</sequence>
<organism evidence="1 2">
    <name type="scientific">Kaistella chaponensis</name>
    <dbReference type="NCBI Taxonomy" id="713588"/>
    <lineage>
        <taxon>Bacteria</taxon>
        <taxon>Pseudomonadati</taxon>
        <taxon>Bacteroidota</taxon>
        <taxon>Flavobacteriia</taxon>
        <taxon>Flavobacteriales</taxon>
        <taxon>Weeksellaceae</taxon>
        <taxon>Chryseobacterium group</taxon>
        <taxon>Kaistella</taxon>
    </lineage>
</organism>
<proteinExistence type="predicted"/>
<protein>
    <submittedName>
        <fullName evidence="1">Proteic killer suppression protein</fullName>
    </submittedName>
</protein>
<dbReference type="AlphaFoldDB" id="A0A1N7JCC6"/>
<dbReference type="RefSeq" id="WP_076384827.1">
    <property type="nucleotide sequence ID" value="NZ_FTOI01000001.1"/>
</dbReference>
<dbReference type="Proteomes" id="UP000185839">
    <property type="component" value="Unassembled WGS sequence"/>
</dbReference>
<dbReference type="Gene3D" id="3.30.2310.20">
    <property type="entry name" value="RelE-like"/>
    <property type="match status" value="1"/>
</dbReference>
<name>A0A1N7JCC6_9FLAO</name>
<keyword evidence="2" id="KW-1185">Reference proteome</keyword>
<accession>A0A1N7JCC6</accession>